<gene>
    <name evidence="1" type="ORF">Pla52n_64680</name>
</gene>
<comment type="caution">
    <text evidence="1">The sequence shown here is derived from an EMBL/GenBank/DDBJ whole genome shotgun (WGS) entry which is preliminary data.</text>
</comment>
<protein>
    <submittedName>
        <fullName evidence="1">Uncharacterized protein</fullName>
    </submittedName>
</protein>
<evidence type="ECO:0000313" key="1">
    <source>
        <dbReference type="EMBL" id="TWT91995.1"/>
    </source>
</evidence>
<dbReference type="EMBL" id="SJPN01000013">
    <property type="protein sequence ID" value="TWT91995.1"/>
    <property type="molecule type" value="Genomic_DNA"/>
</dbReference>
<dbReference type="Proteomes" id="UP000320176">
    <property type="component" value="Unassembled WGS sequence"/>
</dbReference>
<proteinExistence type="predicted"/>
<reference evidence="1 2" key="1">
    <citation type="submission" date="2019-02" db="EMBL/GenBank/DDBJ databases">
        <title>Deep-cultivation of Planctomycetes and their phenomic and genomic characterization uncovers novel biology.</title>
        <authorList>
            <person name="Wiegand S."/>
            <person name="Jogler M."/>
            <person name="Boedeker C."/>
            <person name="Pinto D."/>
            <person name="Vollmers J."/>
            <person name="Rivas-Marin E."/>
            <person name="Kohn T."/>
            <person name="Peeters S.H."/>
            <person name="Heuer A."/>
            <person name="Rast P."/>
            <person name="Oberbeckmann S."/>
            <person name="Bunk B."/>
            <person name="Jeske O."/>
            <person name="Meyerdierks A."/>
            <person name="Storesund J.E."/>
            <person name="Kallscheuer N."/>
            <person name="Luecker S."/>
            <person name="Lage O.M."/>
            <person name="Pohl T."/>
            <person name="Merkel B.J."/>
            <person name="Hornburger P."/>
            <person name="Mueller R.-W."/>
            <person name="Bruemmer F."/>
            <person name="Labrenz M."/>
            <person name="Spormann A.M."/>
            <person name="Op Den Camp H."/>
            <person name="Overmann J."/>
            <person name="Amann R."/>
            <person name="Jetten M.S.M."/>
            <person name="Mascher T."/>
            <person name="Medema M.H."/>
            <person name="Devos D.P."/>
            <person name="Kaster A.-K."/>
            <person name="Ovreas L."/>
            <person name="Rohde M."/>
            <person name="Galperin M.Y."/>
            <person name="Jogler C."/>
        </authorList>
    </citation>
    <scope>NUCLEOTIDE SEQUENCE [LARGE SCALE GENOMIC DNA]</scope>
    <source>
        <strain evidence="1 2">Pla52n</strain>
    </source>
</reference>
<name>A0A5C5ZYC5_9BACT</name>
<accession>A0A5C5ZYC5</accession>
<organism evidence="1 2">
    <name type="scientific">Stieleria varia</name>
    <dbReference type="NCBI Taxonomy" id="2528005"/>
    <lineage>
        <taxon>Bacteria</taxon>
        <taxon>Pseudomonadati</taxon>
        <taxon>Planctomycetota</taxon>
        <taxon>Planctomycetia</taxon>
        <taxon>Pirellulales</taxon>
        <taxon>Pirellulaceae</taxon>
        <taxon>Stieleria</taxon>
    </lineage>
</organism>
<sequence length="238" mass="27095">MPPEDVWVIDVTTRPQLLDLAIRMCVRQYIKLYAPSLSHDRSHSYFASSLRSSRVLLAVGATSNHSKVQALGTASVRLRNEVTHRLEFMELLTPDVGWDSFSECGFDARIAAESCRFAYSDTCDGNTDEAVLRRITVFRRLHNASHLLLEQYGYNQLWAVLPLHVAMFIKHYCYVPVVQAAGIQLNEEHGKLFDEYPGYWREGHPGLYRTGYPTTVELFLTHDPNARVNSEVSNESDT</sequence>
<evidence type="ECO:0000313" key="2">
    <source>
        <dbReference type="Proteomes" id="UP000320176"/>
    </source>
</evidence>
<dbReference type="AlphaFoldDB" id="A0A5C5ZYC5"/>
<keyword evidence="2" id="KW-1185">Reference proteome</keyword>